<comment type="caution">
    <text evidence="6">The sequence shown here is derived from an EMBL/GenBank/DDBJ whole genome shotgun (WGS) entry which is preliminary data.</text>
</comment>
<reference evidence="6" key="1">
    <citation type="journal article" date="2014" name="Int. J. Syst. Evol. Microbiol.">
        <title>Complete genome of a new Firmicutes species belonging to the dominant human colonic microbiota ('Ruminococcus bicirculans') reveals two chromosomes and a selective capacity to utilize plant glucans.</title>
        <authorList>
            <consortium name="NISC Comparative Sequencing Program"/>
            <person name="Wegmann U."/>
            <person name="Louis P."/>
            <person name="Goesmann A."/>
            <person name="Henrissat B."/>
            <person name="Duncan S.H."/>
            <person name="Flint H.J."/>
        </authorList>
    </citation>
    <scope>NUCLEOTIDE SEQUENCE</scope>
    <source>
        <strain evidence="6">NBRC 103408</strain>
    </source>
</reference>
<dbReference type="RefSeq" id="WP_169560940.1">
    <property type="nucleotide sequence ID" value="NZ_BSNF01000008.1"/>
</dbReference>
<dbReference type="Pfam" id="PF01522">
    <property type="entry name" value="Polysacc_deac_1"/>
    <property type="match status" value="1"/>
</dbReference>
<dbReference type="InterPro" id="IPR011330">
    <property type="entry name" value="Glyco_hydro/deAcase_b/a-brl"/>
</dbReference>
<evidence type="ECO:0000256" key="2">
    <source>
        <dbReference type="ARBA" id="ARBA00010973"/>
    </source>
</evidence>
<proteinExistence type="inferred from homology"/>
<dbReference type="PANTHER" id="PTHR47561">
    <property type="entry name" value="POLYSACCHARIDE DEACETYLASE FAMILY PROTEIN (AFU_ORTHOLOGUE AFUA_6G05030)"/>
    <property type="match status" value="1"/>
</dbReference>
<organism evidence="6 7">
    <name type="scientific">Sneathiella chinensis</name>
    <dbReference type="NCBI Taxonomy" id="349750"/>
    <lineage>
        <taxon>Bacteria</taxon>
        <taxon>Pseudomonadati</taxon>
        <taxon>Pseudomonadota</taxon>
        <taxon>Alphaproteobacteria</taxon>
        <taxon>Sneathiellales</taxon>
        <taxon>Sneathiellaceae</taxon>
        <taxon>Sneathiella</taxon>
    </lineage>
</organism>
<accession>A0ABQ5U4K2</accession>
<evidence type="ECO:0000259" key="5">
    <source>
        <dbReference type="Pfam" id="PF01522"/>
    </source>
</evidence>
<dbReference type="PANTHER" id="PTHR47561:SF1">
    <property type="entry name" value="POLYSACCHARIDE DEACETYLASE FAMILY PROTEIN (AFU_ORTHOLOGUE AFUA_6G05030)"/>
    <property type="match status" value="1"/>
</dbReference>
<evidence type="ECO:0000313" key="6">
    <source>
        <dbReference type="EMBL" id="GLQ06839.1"/>
    </source>
</evidence>
<evidence type="ECO:0000256" key="4">
    <source>
        <dbReference type="ARBA" id="ARBA00032976"/>
    </source>
</evidence>
<comment type="function">
    <text evidence="1">Is involved in generating a small heat-stable compound (Nod), an acylated oligomer of N-acetylglucosamine, that stimulates mitosis in various plant protoplasts.</text>
</comment>
<evidence type="ECO:0000256" key="3">
    <source>
        <dbReference type="ARBA" id="ARBA00020071"/>
    </source>
</evidence>
<evidence type="ECO:0000256" key="1">
    <source>
        <dbReference type="ARBA" id="ARBA00003236"/>
    </source>
</evidence>
<comment type="similarity">
    <text evidence="2">Belongs to the polysaccharide deacetylase family.</text>
</comment>
<dbReference type="SUPFAM" id="SSF88713">
    <property type="entry name" value="Glycoside hydrolase/deacetylase"/>
    <property type="match status" value="1"/>
</dbReference>
<dbReference type="InterPro" id="IPR002509">
    <property type="entry name" value="NODB_dom"/>
</dbReference>
<reference evidence="6" key="2">
    <citation type="submission" date="2023-01" db="EMBL/GenBank/DDBJ databases">
        <title>Draft genome sequence of Sneathiella chinensis strain NBRC 103408.</title>
        <authorList>
            <person name="Sun Q."/>
            <person name="Mori K."/>
        </authorList>
    </citation>
    <scope>NUCLEOTIDE SEQUENCE</scope>
    <source>
        <strain evidence="6">NBRC 103408</strain>
    </source>
</reference>
<keyword evidence="7" id="KW-1185">Reference proteome</keyword>
<name>A0ABQ5U4K2_9PROT</name>
<gene>
    <name evidence="6" type="ORF">GCM10007924_20600</name>
</gene>
<protein>
    <recommendedName>
        <fullName evidence="3">Chitooligosaccharide deacetylase</fullName>
    </recommendedName>
    <alternativeName>
        <fullName evidence="4">Nodulation protein B</fullName>
    </alternativeName>
</protein>
<feature type="domain" description="NodB homology" evidence="5">
    <location>
        <begin position="50"/>
        <end position="149"/>
    </location>
</feature>
<dbReference type="EMBL" id="BSNF01000008">
    <property type="protein sequence ID" value="GLQ06839.1"/>
    <property type="molecule type" value="Genomic_DNA"/>
</dbReference>
<dbReference type="Gene3D" id="3.20.20.370">
    <property type="entry name" value="Glycoside hydrolase/deacetylase"/>
    <property type="match status" value="1"/>
</dbReference>
<dbReference type="Proteomes" id="UP001161409">
    <property type="component" value="Unassembled WGS sequence"/>
</dbReference>
<evidence type="ECO:0000313" key="7">
    <source>
        <dbReference type="Proteomes" id="UP001161409"/>
    </source>
</evidence>
<sequence>MRQPNGWGPEQKAAALNITFDNLGPIAEEQLGLPREQSKDGTHPSIAVLPDVLKILGGLKITYFIEGWNCTAHPQEIKAIREAGHEIGVHGWQHENWSKTEIPVRKEALTKAVRAYRDLGIDVAGFRPPGGLIDLSDLKSECEELGLTYASPLGQVGDNRNTGGFVTLPFAWQHVDAYMLNPDLGALRQAFGDPEKPYTLDQWGDLLTQTLHTLKNTGTHATLIFHPFILGRTRQAMDVFKTLIEVVKQDGDIWTPTCRDMAHWIRKTRHPD</sequence>